<evidence type="ECO:0000256" key="1">
    <source>
        <dbReference type="ARBA" id="ARBA00005655"/>
    </source>
</evidence>
<gene>
    <name evidence="2" type="ORF">HERIO_862</name>
</gene>
<organism evidence="2 3">
    <name type="scientific">Hepatospora eriocheir</name>
    <dbReference type="NCBI Taxonomy" id="1081669"/>
    <lineage>
        <taxon>Eukaryota</taxon>
        <taxon>Fungi</taxon>
        <taxon>Fungi incertae sedis</taxon>
        <taxon>Microsporidia</taxon>
        <taxon>Hepatosporidae</taxon>
        <taxon>Hepatospora</taxon>
    </lineage>
</organism>
<dbReference type="VEuPathDB" id="MicrosporidiaDB:HERIO_862"/>
<evidence type="ECO:0000313" key="2">
    <source>
        <dbReference type="EMBL" id="ORD97267.1"/>
    </source>
</evidence>
<dbReference type="Proteomes" id="UP000192356">
    <property type="component" value="Unassembled WGS sequence"/>
</dbReference>
<dbReference type="GO" id="GO:0003729">
    <property type="term" value="F:mRNA binding"/>
    <property type="evidence" value="ECO:0007669"/>
    <property type="project" value="InterPro"/>
</dbReference>
<dbReference type="AlphaFoldDB" id="A0A1X0QBY3"/>
<evidence type="ECO:0000313" key="3">
    <source>
        <dbReference type="Proteomes" id="UP000192356"/>
    </source>
</evidence>
<comment type="similarity">
    <text evidence="1">Belongs to the Luc7 family.</text>
</comment>
<comment type="caution">
    <text evidence="2">The sequence shown here is derived from an EMBL/GenBank/DDBJ whole genome shotgun (WGS) entry which is preliminary data.</text>
</comment>
<reference evidence="2 3" key="1">
    <citation type="journal article" date="2017" name="Environ. Microbiol.">
        <title>Decay of the glycolytic pathway and adaptation to intranuclear parasitism within Enterocytozoonidae microsporidia.</title>
        <authorList>
            <person name="Wiredu Boakye D."/>
            <person name="Jaroenlak P."/>
            <person name="Prachumwat A."/>
            <person name="Williams T.A."/>
            <person name="Bateman K.S."/>
            <person name="Itsathitphaisarn O."/>
            <person name="Sritunyalucksana K."/>
            <person name="Paszkiewicz K.H."/>
            <person name="Moore K.A."/>
            <person name="Stentiford G.D."/>
            <person name="Williams B.A."/>
        </authorList>
    </citation>
    <scope>NUCLEOTIDE SEQUENCE [LARGE SCALE GENOMIC DNA]</scope>
    <source>
        <strain evidence="2 3">GB1</strain>
    </source>
</reference>
<dbReference type="OrthoDB" id="10266921at2759"/>
<dbReference type="GO" id="GO:0006376">
    <property type="term" value="P:mRNA splice site recognition"/>
    <property type="evidence" value="ECO:0007669"/>
    <property type="project" value="InterPro"/>
</dbReference>
<dbReference type="InterPro" id="IPR004882">
    <property type="entry name" value="Luc7-rel"/>
</dbReference>
<dbReference type="Pfam" id="PF03194">
    <property type="entry name" value="LUC7"/>
    <property type="match status" value="1"/>
</dbReference>
<sequence length="173" mass="19839">MDKQIEICSEFIVGCCLNDEFMCGEITKKCLKEHDNTLKTEYMNDKKIDSFYLTDALASFELVINDVNIKINKHKEMLKPKISKNILTAINNVQELIESANVDNFTTNYNLLKIHGKLIEMADNNQTEVNFFVCENCGVFTIKKGECVHAFCQSYKKIRNLILELKAIKSIGK</sequence>
<dbReference type="EMBL" id="LVKB01000031">
    <property type="protein sequence ID" value="ORD97267.1"/>
    <property type="molecule type" value="Genomic_DNA"/>
</dbReference>
<proteinExistence type="inferred from homology"/>
<dbReference type="GO" id="GO:0005685">
    <property type="term" value="C:U1 snRNP"/>
    <property type="evidence" value="ECO:0007669"/>
    <property type="project" value="InterPro"/>
</dbReference>
<protein>
    <submittedName>
        <fullName evidence="2">Uncharacterized protein</fullName>
    </submittedName>
</protein>
<accession>A0A1X0QBY3</accession>
<name>A0A1X0QBY3_9MICR</name>
<dbReference type="VEuPathDB" id="MicrosporidiaDB:A0H76_818"/>
<keyword evidence="3" id="KW-1185">Reference proteome</keyword>